<dbReference type="PROSITE" id="PS51257">
    <property type="entry name" value="PROKAR_LIPOPROTEIN"/>
    <property type="match status" value="1"/>
</dbReference>
<dbReference type="RefSeq" id="WP_135110959.1">
    <property type="nucleotide sequence ID" value="NZ_SRHY01000034.1"/>
</dbReference>
<feature type="chain" id="PRO_5021275219" description="Lipoprotein" evidence="2">
    <location>
        <begin position="24"/>
        <end position="161"/>
    </location>
</feature>
<feature type="compositionally biased region" description="Basic and acidic residues" evidence="1">
    <location>
        <begin position="31"/>
        <end position="45"/>
    </location>
</feature>
<dbReference type="OrthoDB" id="2858248at2"/>
<evidence type="ECO:0000256" key="1">
    <source>
        <dbReference type="SAM" id="MobiDB-lite"/>
    </source>
</evidence>
<protein>
    <recommendedName>
        <fullName evidence="5">Lipoprotein</fullName>
    </recommendedName>
</protein>
<feature type="region of interest" description="Disordered" evidence="1">
    <location>
        <begin position="25"/>
        <end position="45"/>
    </location>
</feature>
<keyword evidence="4" id="KW-1185">Reference proteome</keyword>
<dbReference type="AlphaFoldDB" id="A0A4Y9A806"/>
<name>A0A4Y9A806_9BACI</name>
<evidence type="ECO:0000313" key="3">
    <source>
        <dbReference type="EMBL" id="TFJ91936.1"/>
    </source>
</evidence>
<evidence type="ECO:0000313" key="4">
    <source>
        <dbReference type="Proteomes" id="UP000298484"/>
    </source>
</evidence>
<feature type="signal peptide" evidence="2">
    <location>
        <begin position="1"/>
        <end position="23"/>
    </location>
</feature>
<dbReference type="EMBL" id="SRHY01000034">
    <property type="protein sequence ID" value="TFJ91936.1"/>
    <property type="molecule type" value="Genomic_DNA"/>
</dbReference>
<sequence length="161" mass="18095">MKKSKLLFLSVFLITAVMLSACASDDNEGESTNRDTEQNKEIEHETGKVVNKNVKQDNAASLKEGIEKVLTSLQELKETVKSSPNDVEKINKEGKALSESWEPIEKKVEKRNAGAYENIEESLYPLIAEAQKEKPDINNVKQLIEEVTNKLNQFKEKLSSS</sequence>
<proteinExistence type="predicted"/>
<reference evidence="3 4" key="1">
    <citation type="submission" date="2019-03" db="EMBL/GenBank/DDBJ databases">
        <title>Genome sequence of Lentibacillus salicampi ATCC BAA-719.</title>
        <authorList>
            <person name="Maclea K.S."/>
            <person name="Simoes Junior M."/>
        </authorList>
    </citation>
    <scope>NUCLEOTIDE SEQUENCE [LARGE SCALE GENOMIC DNA]</scope>
    <source>
        <strain evidence="3 4">ATCC BAA-719</strain>
    </source>
</reference>
<comment type="caution">
    <text evidence="3">The sequence shown here is derived from an EMBL/GenBank/DDBJ whole genome shotgun (WGS) entry which is preliminary data.</text>
</comment>
<keyword evidence="2" id="KW-0732">Signal</keyword>
<dbReference type="Proteomes" id="UP000298484">
    <property type="component" value="Unassembled WGS sequence"/>
</dbReference>
<evidence type="ECO:0000256" key="2">
    <source>
        <dbReference type="SAM" id="SignalP"/>
    </source>
</evidence>
<organism evidence="3 4">
    <name type="scientific">Lentibacillus salicampi</name>
    <dbReference type="NCBI Taxonomy" id="175306"/>
    <lineage>
        <taxon>Bacteria</taxon>
        <taxon>Bacillati</taxon>
        <taxon>Bacillota</taxon>
        <taxon>Bacilli</taxon>
        <taxon>Bacillales</taxon>
        <taxon>Bacillaceae</taxon>
        <taxon>Lentibacillus</taxon>
    </lineage>
</organism>
<evidence type="ECO:0008006" key="5">
    <source>
        <dbReference type="Google" id="ProtNLM"/>
    </source>
</evidence>
<accession>A0A4Y9A806</accession>
<gene>
    <name evidence="3" type="ORF">E4U82_14940</name>
</gene>